<dbReference type="AlphaFoldDB" id="Q3JPV5"/>
<feature type="binding site" evidence="6">
    <location>
        <position position="667"/>
    </location>
    <ligand>
        <name>Zn(2+)</name>
        <dbReference type="ChEBI" id="CHEBI:29105"/>
        <note>catalytic</note>
    </ligand>
</feature>
<feature type="region of interest" description="Disordered" evidence="7">
    <location>
        <begin position="146"/>
        <end position="289"/>
    </location>
</feature>
<feature type="compositionally biased region" description="Basic and acidic residues" evidence="7">
    <location>
        <begin position="164"/>
        <end position="178"/>
    </location>
</feature>
<dbReference type="GO" id="GO:0006146">
    <property type="term" value="P:adenine catabolic process"/>
    <property type="evidence" value="ECO:0007669"/>
    <property type="project" value="UniProtKB-UniRule"/>
</dbReference>
<keyword evidence="1" id="KW-0963">Cytoplasm</keyword>
<evidence type="ECO:0000313" key="10">
    <source>
        <dbReference type="Proteomes" id="UP000002700"/>
    </source>
</evidence>
<accession>Q3JPV5</accession>
<keyword evidence="3 6" id="KW-0378">Hydrolase</keyword>
<dbReference type="InterPro" id="IPR032466">
    <property type="entry name" value="Metal_Hydrolase"/>
</dbReference>
<dbReference type="PANTHER" id="PTHR43114">
    <property type="entry name" value="ADENINE DEAMINASE"/>
    <property type="match status" value="1"/>
</dbReference>
<feature type="binding site" evidence="6">
    <location>
        <position position="405"/>
    </location>
    <ligand>
        <name>Zn(2+)</name>
        <dbReference type="ChEBI" id="CHEBI:29105"/>
        <note>catalytic</note>
    </ligand>
</feature>
<feature type="active site" description="Proton donor" evidence="6">
    <location>
        <position position="589"/>
    </location>
</feature>
<feature type="compositionally biased region" description="Basic residues" evidence="7">
    <location>
        <begin position="1"/>
        <end position="12"/>
    </location>
</feature>
<feature type="binding site" evidence="6">
    <location>
        <position position="586"/>
    </location>
    <ligand>
        <name>Zn(2+)</name>
        <dbReference type="ChEBI" id="CHEBI:29105"/>
        <note>catalytic</note>
    </ligand>
</feature>
<dbReference type="InterPro" id="IPR028892">
    <property type="entry name" value="ADE"/>
</dbReference>
<feature type="compositionally biased region" description="Basic and acidic residues" evidence="7">
    <location>
        <begin position="146"/>
        <end position="156"/>
    </location>
</feature>
<name>Q3JPV5_BURP1</name>
<evidence type="ECO:0000256" key="7">
    <source>
        <dbReference type="SAM" id="MobiDB-lite"/>
    </source>
</evidence>
<dbReference type="NCBIfam" id="NF006850">
    <property type="entry name" value="PRK09358.1-6"/>
    <property type="match status" value="1"/>
</dbReference>
<dbReference type="HAMAP" id="MF_01962">
    <property type="entry name" value="Adenine_deaminase"/>
    <property type="match status" value="1"/>
</dbReference>
<gene>
    <name evidence="9" type="primary">add</name>
    <name evidence="9" type="ordered locus">BURPS1710b_3021</name>
</gene>
<comment type="catalytic activity">
    <reaction evidence="6">
        <text>adenine + H2O + H(+) = hypoxanthine + NH4(+)</text>
        <dbReference type="Rhea" id="RHEA:23688"/>
        <dbReference type="ChEBI" id="CHEBI:15377"/>
        <dbReference type="ChEBI" id="CHEBI:15378"/>
        <dbReference type="ChEBI" id="CHEBI:16708"/>
        <dbReference type="ChEBI" id="CHEBI:17368"/>
        <dbReference type="ChEBI" id="CHEBI:28938"/>
        <dbReference type="EC" id="3.5.4.2"/>
    </reaction>
</comment>
<dbReference type="GO" id="GO:0008270">
    <property type="term" value="F:zinc ion binding"/>
    <property type="evidence" value="ECO:0007669"/>
    <property type="project" value="UniProtKB-UniRule"/>
</dbReference>
<evidence type="ECO:0000256" key="5">
    <source>
        <dbReference type="ARBA" id="ARBA00023080"/>
    </source>
</evidence>
<dbReference type="NCBIfam" id="TIGR01430">
    <property type="entry name" value="aden_deam"/>
    <property type="match status" value="1"/>
</dbReference>
<feature type="binding site" evidence="6">
    <location>
        <position position="403"/>
    </location>
    <ligand>
        <name>Zn(2+)</name>
        <dbReference type="ChEBI" id="CHEBI:29105"/>
        <note>catalytic</note>
    </ligand>
</feature>
<dbReference type="Proteomes" id="UP000002700">
    <property type="component" value="Chromosome I"/>
</dbReference>
<organism evidence="9 10">
    <name type="scientific">Burkholderia pseudomallei (strain 1710b)</name>
    <dbReference type="NCBI Taxonomy" id="320372"/>
    <lineage>
        <taxon>Bacteria</taxon>
        <taxon>Pseudomonadati</taxon>
        <taxon>Pseudomonadota</taxon>
        <taxon>Betaproteobacteria</taxon>
        <taxon>Burkholderiales</taxon>
        <taxon>Burkholderiaceae</taxon>
        <taxon>Burkholderia</taxon>
        <taxon>pseudomallei group</taxon>
    </lineage>
</organism>
<dbReference type="PANTHER" id="PTHR43114:SF6">
    <property type="entry name" value="ADENINE DEAMINASE"/>
    <property type="match status" value="1"/>
</dbReference>
<proteinExistence type="inferred from homology"/>
<dbReference type="Pfam" id="PF00962">
    <property type="entry name" value="A_deaminase"/>
    <property type="match status" value="1"/>
</dbReference>
<dbReference type="EMBL" id="CP000124">
    <property type="protein sequence ID" value="ABA50206.1"/>
    <property type="molecule type" value="Genomic_DNA"/>
</dbReference>
<feature type="compositionally biased region" description="Low complexity" evidence="7">
    <location>
        <begin position="223"/>
        <end position="244"/>
    </location>
</feature>
<dbReference type="EnsemblBacteria" id="ABA50206">
    <property type="protein sequence ID" value="ABA50206"/>
    <property type="gene ID" value="BURPS1710b_3021"/>
</dbReference>
<sequence length="726" mass="81769">MPPPPRRARAARQRPPARPSRPDSRSGETPDANLAHRPAASARPRRRGRSRHGRARRRLRAARCRHEDARHARRRAPHDRRRPSRMEGDRHRTAIAEGRRAYAARAPARAARARPEPRPVLRRRGRARVRAARHRRARLGHIAREARGRGRADRAQRVVRPRCRHGDAERARAGRDAPRLPAVGHGRRAPADRDDRAARVPGRAVRRRARGRGARARARHAALPRALGGRARRAVSAARGARGHPQSVARRERRARRSHRRSRPRCVLRRDDAQSRPRSRARAPDSRARRLCVLRHDRLAHEAHAVRAPARRARHRSAADRADAMPDRRARHRRQGARGDRDRRRRANPADRRRAARERASGRVARRERVLNRRHPNPHSTQKTTMTPTFKDKIARAPKAELHIHIEGSLEPELIFELAQRNGVKLAYESIDALRAAYAFTDLQSFLDIYYAGASVLLTEQDFYDMTAAYVERALADHVVHAEIFFDPQTHTERGVPIETVVAGIDRALADAEKRGFSSKLILCFLRHLSEESALATFDAALPLFDRYARRLIGVGLDSSERGNPPSKFARVFAKARERGLKLVAHAGEEGPPEYVTQALDVLKIDRVDHGVRSAEDAALVARLAGEKIALTVCPLSNLKLCVFDDLTKHTLKTLLDRGVAVTINSDDPAYFGGYVNENYFATVDALQLGEADVYTVIRNGFEASFVSADERAALIAKLDAHWHAA</sequence>
<dbReference type="GO" id="GO:0043103">
    <property type="term" value="P:hypoxanthine salvage"/>
    <property type="evidence" value="ECO:0007669"/>
    <property type="project" value="UniProtKB-UniRule"/>
</dbReference>
<feature type="domain" description="Adenosine deaminase" evidence="8">
    <location>
        <begin position="398"/>
        <end position="721"/>
    </location>
</feature>
<keyword evidence="5 6" id="KW-0546">Nucleotide metabolism</keyword>
<keyword evidence="4 6" id="KW-0862">Zinc</keyword>
<dbReference type="GO" id="GO:0000034">
    <property type="term" value="F:adenine deaminase activity"/>
    <property type="evidence" value="ECO:0007669"/>
    <property type="project" value="UniProtKB-UniRule"/>
</dbReference>
<feature type="region of interest" description="Disordered" evidence="7">
    <location>
        <begin position="303"/>
        <end position="385"/>
    </location>
</feature>
<protein>
    <recommendedName>
        <fullName evidence="6">Adenine deaminase</fullName>
        <shortName evidence="6">ADE</shortName>
        <ecNumber evidence="6">3.5.4.2</ecNumber>
    </recommendedName>
    <alternativeName>
        <fullName evidence="6">Adenine aminohydrolase</fullName>
        <shortName evidence="6">AAH</shortName>
    </alternativeName>
</protein>
<reference evidence="9 10" key="1">
    <citation type="submission" date="2005-09" db="EMBL/GenBank/DDBJ databases">
        <authorList>
            <person name="Woods D.E."/>
            <person name="Nierman W.C."/>
        </authorList>
    </citation>
    <scope>NUCLEOTIDE SEQUENCE [LARGE SCALE GENOMIC DNA]</scope>
    <source>
        <strain evidence="9 10">1710b</strain>
    </source>
</reference>
<feature type="compositionally biased region" description="Basic and acidic residues" evidence="7">
    <location>
        <begin position="337"/>
        <end position="371"/>
    </location>
</feature>
<feature type="site" description="Important for catalytic activity" evidence="6">
    <location>
        <position position="610"/>
    </location>
</feature>
<evidence type="ECO:0000256" key="4">
    <source>
        <dbReference type="ARBA" id="ARBA00022833"/>
    </source>
</evidence>
<evidence type="ECO:0000259" key="8">
    <source>
        <dbReference type="Pfam" id="PF00962"/>
    </source>
</evidence>
<evidence type="ECO:0000256" key="1">
    <source>
        <dbReference type="ARBA" id="ARBA00022490"/>
    </source>
</evidence>
<comment type="similarity">
    <text evidence="6">Belongs to the metallo-dependent hydrolases superfamily. Adenosine and AMP deaminases family. Adenine deaminase type 2 subfamily.</text>
</comment>
<dbReference type="Gene3D" id="3.20.20.140">
    <property type="entry name" value="Metal-dependent hydrolases"/>
    <property type="match status" value="1"/>
</dbReference>
<dbReference type="FunFam" id="3.20.20.140:FF:000039">
    <property type="entry name" value="Adenine deaminase"/>
    <property type="match status" value="1"/>
</dbReference>
<feature type="compositionally biased region" description="Basic residues" evidence="7">
    <location>
        <begin position="204"/>
        <end position="222"/>
    </location>
</feature>
<evidence type="ECO:0000256" key="2">
    <source>
        <dbReference type="ARBA" id="ARBA00022723"/>
    </source>
</evidence>
<evidence type="ECO:0000313" key="9">
    <source>
        <dbReference type="EMBL" id="ABA50206.1"/>
    </source>
</evidence>
<keyword evidence="2 6" id="KW-0479">Metal-binding</keyword>
<comment type="function">
    <text evidence="6">Catalyzes the hydrolytic deamination of adenine to hypoxanthine. Plays an important role in the purine salvage pathway and in nitrogen catabolism.</text>
</comment>
<dbReference type="CDD" id="cd01320">
    <property type="entry name" value="ADA"/>
    <property type="match status" value="1"/>
</dbReference>
<comment type="cofactor">
    <cofactor evidence="6">
        <name>Zn(2+)</name>
        <dbReference type="ChEBI" id="CHEBI:29105"/>
    </cofactor>
    <text evidence="6">Binds 1 zinc ion per subunit.</text>
</comment>
<dbReference type="EC" id="3.5.4.2" evidence="6"/>
<dbReference type="SUPFAM" id="SSF51556">
    <property type="entry name" value="Metallo-dependent hydrolases"/>
    <property type="match status" value="1"/>
</dbReference>
<dbReference type="KEGG" id="bpm:BURPS1710b_3021"/>
<evidence type="ECO:0000256" key="3">
    <source>
        <dbReference type="ARBA" id="ARBA00022801"/>
    </source>
</evidence>
<dbReference type="HOGENOM" id="CLU_381163_0_0_4"/>
<dbReference type="GO" id="GO:0009117">
    <property type="term" value="P:nucleotide metabolic process"/>
    <property type="evidence" value="ECO:0007669"/>
    <property type="project" value="UniProtKB-KW"/>
</dbReference>
<evidence type="ECO:0000256" key="6">
    <source>
        <dbReference type="HAMAP-Rule" id="MF_01962"/>
    </source>
</evidence>
<feature type="compositionally biased region" description="Basic residues" evidence="7">
    <location>
        <begin position="71"/>
        <end position="83"/>
    </location>
</feature>
<feature type="region of interest" description="Disordered" evidence="7">
    <location>
        <begin position="1"/>
        <end position="90"/>
    </location>
</feature>
<feature type="compositionally biased region" description="Basic and acidic residues" evidence="7">
    <location>
        <begin position="189"/>
        <end position="198"/>
    </location>
</feature>
<feature type="compositionally biased region" description="Basic and acidic residues" evidence="7">
    <location>
        <begin position="317"/>
        <end position="328"/>
    </location>
</feature>
<dbReference type="InterPro" id="IPR006330">
    <property type="entry name" value="Ado/ade_deaminase"/>
</dbReference>
<dbReference type="GO" id="GO:0005829">
    <property type="term" value="C:cytosol"/>
    <property type="evidence" value="ECO:0007669"/>
    <property type="project" value="TreeGrafter"/>
</dbReference>
<feature type="compositionally biased region" description="Basic residues" evidence="7">
    <location>
        <begin position="43"/>
        <end position="63"/>
    </location>
</feature>
<feature type="binding site" evidence="6">
    <location>
        <position position="668"/>
    </location>
    <ligand>
        <name>substrate</name>
    </ligand>
</feature>
<feature type="compositionally biased region" description="Basic residues" evidence="7">
    <location>
        <begin position="251"/>
        <end position="267"/>
    </location>
</feature>
<dbReference type="InterPro" id="IPR001365">
    <property type="entry name" value="A_deaminase_dom"/>
</dbReference>